<protein>
    <submittedName>
        <fullName evidence="1">Uncharacterized protein</fullName>
    </submittedName>
</protein>
<name>R0FRZ2_9BRAS</name>
<proteinExistence type="predicted"/>
<gene>
    <name evidence="1" type="ORF">CARUB_v10018369mg</name>
</gene>
<accession>R0FRZ2</accession>
<evidence type="ECO:0000313" key="2">
    <source>
        <dbReference type="Proteomes" id="UP000029121"/>
    </source>
</evidence>
<organism evidence="1 2">
    <name type="scientific">Capsella rubella</name>
    <dbReference type="NCBI Taxonomy" id="81985"/>
    <lineage>
        <taxon>Eukaryota</taxon>
        <taxon>Viridiplantae</taxon>
        <taxon>Streptophyta</taxon>
        <taxon>Embryophyta</taxon>
        <taxon>Tracheophyta</taxon>
        <taxon>Spermatophyta</taxon>
        <taxon>Magnoliopsida</taxon>
        <taxon>eudicotyledons</taxon>
        <taxon>Gunneridae</taxon>
        <taxon>Pentapetalae</taxon>
        <taxon>rosids</taxon>
        <taxon>malvids</taxon>
        <taxon>Brassicales</taxon>
        <taxon>Brassicaceae</taxon>
        <taxon>Camelineae</taxon>
        <taxon>Capsella</taxon>
    </lineage>
</organism>
<evidence type="ECO:0000313" key="1">
    <source>
        <dbReference type="EMBL" id="EOA25061.1"/>
    </source>
</evidence>
<dbReference type="Proteomes" id="UP000029121">
    <property type="component" value="Unassembled WGS sequence"/>
</dbReference>
<dbReference type="EMBL" id="KB870809">
    <property type="protein sequence ID" value="EOA25061.1"/>
    <property type="molecule type" value="Genomic_DNA"/>
</dbReference>
<sequence length="136" mass="15214">MVKHRGTHLLFLLHQSLNEMQSALKFVCIDQPFGQVLVSVLVWTEERSVFQDVTVESKCVFESILITEGTDDVIAARDVWFEVELVEEVMEVVQCVLVALGFAHCADYGLADLGGDVLAVFSEDGVSRELRRVVEI</sequence>
<reference evidence="2" key="1">
    <citation type="journal article" date="2013" name="Nat. Genet.">
        <title>The Capsella rubella genome and the genomic consequences of rapid mating system evolution.</title>
        <authorList>
            <person name="Slotte T."/>
            <person name="Hazzouri K.M."/>
            <person name="Agren J.A."/>
            <person name="Koenig D."/>
            <person name="Maumus F."/>
            <person name="Guo Y.L."/>
            <person name="Steige K."/>
            <person name="Platts A.E."/>
            <person name="Escobar J.S."/>
            <person name="Newman L.K."/>
            <person name="Wang W."/>
            <person name="Mandakova T."/>
            <person name="Vello E."/>
            <person name="Smith L.M."/>
            <person name="Henz S.R."/>
            <person name="Steffen J."/>
            <person name="Takuno S."/>
            <person name="Brandvain Y."/>
            <person name="Coop G."/>
            <person name="Andolfatto P."/>
            <person name="Hu T.T."/>
            <person name="Blanchette M."/>
            <person name="Clark R.M."/>
            <person name="Quesneville H."/>
            <person name="Nordborg M."/>
            <person name="Gaut B.S."/>
            <person name="Lysak M.A."/>
            <person name="Jenkins J."/>
            <person name="Grimwood J."/>
            <person name="Chapman J."/>
            <person name="Prochnik S."/>
            <person name="Shu S."/>
            <person name="Rokhsar D."/>
            <person name="Schmutz J."/>
            <person name="Weigel D."/>
            <person name="Wright S.I."/>
        </authorList>
    </citation>
    <scope>NUCLEOTIDE SEQUENCE [LARGE SCALE GENOMIC DNA]</scope>
    <source>
        <strain evidence="2">cv. Monte Gargano</strain>
    </source>
</reference>
<dbReference type="AlphaFoldDB" id="R0FRZ2"/>
<keyword evidence="2" id="KW-1185">Reference proteome</keyword>